<evidence type="ECO:0000256" key="1">
    <source>
        <dbReference type="SAM" id="Phobius"/>
    </source>
</evidence>
<keyword evidence="4" id="KW-1185">Reference proteome</keyword>
<evidence type="ECO:0000313" key="4">
    <source>
        <dbReference type="Proteomes" id="UP000008827"/>
    </source>
</evidence>
<proteinExistence type="predicted"/>
<keyword evidence="1" id="KW-0812">Transmembrane</keyword>
<dbReference type="EnsemblPlants" id="KRH21876">
    <property type="protein sequence ID" value="KRH21876"/>
    <property type="gene ID" value="GLYMA_13G264700"/>
</dbReference>
<organism evidence="2">
    <name type="scientific">Glycine max</name>
    <name type="common">Soybean</name>
    <name type="synonym">Glycine hispida</name>
    <dbReference type="NCBI Taxonomy" id="3847"/>
    <lineage>
        <taxon>Eukaryota</taxon>
        <taxon>Viridiplantae</taxon>
        <taxon>Streptophyta</taxon>
        <taxon>Embryophyta</taxon>
        <taxon>Tracheophyta</taxon>
        <taxon>Spermatophyta</taxon>
        <taxon>Magnoliopsida</taxon>
        <taxon>eudicotyledons</taxon>
        <taxon>Gunneridae</taxon>
        <taxon>Pentapetalae</taxon>
        <taxon>rosids</taxon>
        <taxon>fabids</taxon>
        <taxon>Fabales</taxon>
        <taxon>Fabaceae</taxon>
        <taxon>Papilionoideae</taxon>
        <taxon>50 kb inversion clade</taxon>
        <taxon>NPAAA clade</taxon>
        <taxon>indigoferoid/millettioid clade</taxon>
        <taxon>Phaseoleae</taxon>
        <taxon>Glycine</taxon>
        <taxon>Glycine subgen. Soja</taxon>
    </lineage>
</organism>
<feature type="transmembrane region" description="Helical" evidence="1">
    <location>
        <begin position="35"/>
        <end position="58"/>
    </location>
</feature>
<keyword evidence="1" id="KW-0472">Membrane</keyword>
<dbReference type="EMBL" id="CM000846">
    <property type="protein sequence ID" value="KRH21876.1"/>
    <property type="molecule type" value="Genomic_DNA"/>
</dbReference>
<dbReference type="Proteomes" id="UP000008827">
    <property type="component" value="Chromosome 13"/>
</dbReference>
<evidence type="ECO:0000313" key="3">
    <source>
        <dbReference type="EnsemblPlants" id="KRH21876"/>
    </source>
</evidence>
<protein>
    <submittedName>
        <fullName evidence="2 3">Uncharacterized protein</fullName>
    </submittedName>
</protein>
<dbReference type="Gramene" id="KRH21876">
    <property type="protein sequence ID" value="KRH21876"/>
    <property type="gene ID" value="GLYMA_13G264700"/>
</dbReference>
<reference evidence="3" key="2">
    <citation type="submission" date="2018-02" db="UniProtKB">
        <authorList>
            <consortium name="EnsemblPlants"/>
        </authorList>
    </citation>
    <scope>IDENTIFICATION</scope>
    <source>
        <strain evidence="3">Williams 82</strain>
    </source>
</reference>
<dbReference type="AlphaFoldDB" id="A0A0R0H729"/>
<gene>
    <name evidence="2" type="ORF">GLYMA_13G264700</name>
</gene>
<reference evidence="2" key="3">
    <citation type="submission" date="2018-07" db="EMBL/GenBank/DDBJ databases">
        <title>WGS assembly of Glycine max.</title>
        <authorList>
            <person name="Schmutz J."/>
            <person name="Cannon S."/>
            <person name="Schlueter J."/>
            <person name="Ma J."/>
            <person name="Mitros T."/>
            <person name="Nelson W."/>
            <person name="Hyten D."/>
            <person name="Song Q."/>
            <person name="Thelen J."/>
            <person name="Cheng J."/>
            <person name="Xu D."/>
            <person name="Hellsten U."/>
            <person name="May G."/>
            <person name="Yu Y."/>
            <person name="Sakurai T."/>
            <person name="Umezawa T."/>
            <person name="Bhattacharyya M."/>
            <person name="Sandhu D."/>
            <person name="Valliyodan B."/>
            <person name="Lindquist E."/>
            <person name="Peto M."/>
            <person name="Grant D."/>
            <person name="Shu S."/>
            <person name="Goodstein D."/>
            <person name="Barry K."/>
            <person name="Futrell-Griggs M."/>
            <person name="Abernathy B."/>
            <person name="Du J."/>
            <person name="Tian Z."/>
            <person name="Zhu L."/>
            <person name="Gill N."/>
            <person name="Joshi T."/>
            <person name="Libault M."/>
            <person name="Sethuraman A."/>
            <person name="Zhang X."/>
            <person name="Shinozaki K."/>
            <person name="Nguyen H."/>
            <person name="Wing R."/>
            <person name="Cregan P."/>
            <person name="Specht J."/>
            <person name="Grimwood J."/>
            <person name="Rokhsar D."/>
            <person name="Stacey G."/>
            <person name="Shoemaker R."/>
            <person name="Jackson S."/>
        </authorList>
    </citation>
    <scope>NUCLEOTIDE SEQUENCE</scope>
    <source>
        <tissue evidence="2">Callus</tissue>
    </source>
</reference>
<accession>A0A0R0H729</accession>
<reference evidence="2 3" key="1">
    <citation type="journal article" date="2010" name="Nature">
        <title>Genome sequence of the palaeopolyploid soybean.</title>
        <authorList>
            <person name="Schmutz J."/>
            <person name="Cannon S.B."/>
            <person name="Schlueter J."/>
            <person name="Ma J."/>
            <person name="Mitros T."/>
            <person name="Nelson W."/>
            <person name="Hyten D.L."/>
            <person name="Song Q."/>
            <person name="Thelen J.J."/>
            <person name="Cheng J."/>
            <person name="Xu D."/>
            <person name="Hellsten U."/>
            <person name="May G.D."/>
            <person name="Yu Y."/>
            <person name="Sakurai T."/>
            <person name="Umezawa T."/>
            <person name="Bhattacharyya M.K."/>
            <person name="Sandhu D."/>
            <person name="Valliyodan B."/>
            <person name="Lindquist E."/>
            <person name="Peto M."/>
            <person name="Grant D."/>
            <person name="Shu S."/>
            <person name="Goodstein D."/>
            <person name="Barry K."/>
            <person name="Futrell-Griggs M."/>
            <person name="Abernathy B."/>
            <person name="Du J."/>
            <person name="Tian Z."/>
            <person name="Zhu L."/>
            <person name="Gill N."/>
            <person name="Joshi T."/>
            <person name="Libault M."/>
            <person name="Sethuraman A."/>
            <person name="Zhang X.-C."/>
            <person name="Shinozaki K."/>
            <person name="Nguyen H.T."/>
            <person name="Wing R.A."/>
            <person name="Cregan P."/>
            <person name="Specht J."/>
            <person name="Grimwood J."/>
            <person name="Rokhsar D."/>
            <person name="Stacey G."/>
            <person name="Shoemaker R.C."/>
            <person name="Jackson S.A."/>
        </authorList>
    </citation>
    <scope>NUCLEOTIDE SEQUENCE</scope>
    <source>
        <strain evidence="3">cv. Williams 82</strain>
        <tissue evidence="2">Callus</tissue>
    </source>
</reference>
<keyword evidence="1" id="KW-1133">Transmembrane helix</keyword>
<evidence type="ECO:0000313" key="2">
    <source>
        <dbReference type="EMBL" id="KRH21876.1"/>
    </source>
</evidence>
<sequence>MKILLIVTPAHVLFMSLQAIVLYLTPQLLDQEILSWYINSSVILFLLSQWQSTCLCLYSQYRSKRSIDN</sequence>
<name>A0A0R0H729_SOYBN</name>
<dbReference type="InParanoid" id="A0A0R0H729"/>